<protein>
    <recommendedName>
        <fullName evidence="4">Nuclease</fullName>
    </recommendedName>
</protein>
<feature type="region of interest" description="Disordered" evidence="1">
    <location>
        <begin position="31"/>
        <end position="100"/>
    </location>
</feature>
<evidence type="ECO:0008006" key="4">
    <source>
        <dbReference type="Google" id="ProtNLM"/>
    </source>
</evidence>
<sequence>MALVLVAGAIAAYDNREKLPRMIAAYLPKNAHSPSGKPAENGSGNAAAPRANADAKPAQPAKPVDRRDSGPVPPAPVGTAPGASPAAVPVPGGRPGDASSDGKDFTGKFYFCGTSGLDNCVVSGDSFWFRKGRIVLADVVAPATEDAKCQQERDKGFAAKVRLRDLLNAGSFEFSQLKGQNVPTTGPAMRVVTRNGRSLGATLVAEGLARPRFGRQQFWCP</sequence>
<dbReference type="STRING" id="1336235.GCA_000518785_00044"/>
<feature type="compositionally biased region" description="Low complexity" evidence="1">
    <location>
        <begin position="77"/>
        <end position="91"/>
    </location>
</feature>
<dbReference type="EMBL" id="UEYP01000004">
    <property type="protein sequence ID" value="SSC67490.1"/>
    <property type="molecule type" value="Genomic_DNA"/>
</dbReference>
<dbReference type="Proteomes" id="UP000254764">
    <property type="component" value="Unassembled WGS sequence"/>
</dbReference>
<evidence type="ECO:0000256" key="1">
    <source>
        <dbReference type="SAM" id="MobiDB-lite"/>
    </source>
</evidence>
<evidence type="ECO:0000313" key="3">
    <source>
        <dbReference type="Proteomes" id="UP000254764"/>
    </source>
</evidence>
<accession>A0A376AII6</accession>
<keyword evidence="3" id="KW-1185">Reference proteome</keyword>
<organism evidence="2 3">
    <name type="scientific">Ciceribacter selenitireducens ATCC BAA-1503</name>
    <dbReference type="NCBI Taxonomy" id="1336235"/>
    <lineage>
        <taxon>Bacteria</taxon>
        <taxon>Pseudomonadati</taxon>
        <taxon>Pseudomonadota</taxon>
        <taxon>Alphaproteobacteria</taxon>
        <taxon>Hyphomicrobiales</taxon>
        <taxon>Rhizobiaceae</taxon>
        <taxon>Ciceribacter</taxon>
    </lineage>
</organism>
<dbReference type="SUPFAM" id="SSF50199">
    <property type="entry name" value="Staphylococcal nuclease"/>
    <property type="match status" value="1"/>
</dbReference>
<feature type="compositionally biased region" description="Low complexity" evidence="1">
    <location>
        <begin position="45"/>
        <end position="58"/>
    </location>
</feature>
<dbReference type="AlphaFoldDB" id="A0A376AII6"/>
<reference evidence="3" key="1">
    <citation type="submission" date="2018-07" db="EMBL/GenBank/DDBJ databases">
        <authorList>
            <person name="Peiro R."/>
            <person name="Begona"/>
            <person name="Cbmso G."/>
            <person name="Lopez M."/>
            <person name="Gonzalez S."/>
        </authorList>
    </citation>
    <scope>NUCLEOTIDE SEQUENCE [LARGE SCALE GENOMIC DNA]</scope>
</reference>
<proteinExistence type="predicted"/>
<evidence type="ECO:0000313" key="2">
    <source>
        <dbReference type="EMBL" id="SSC67490.1"/>
    </source>
</evidence>
<dbReference type="Gene3D" id="2.40.50.90">
    <property type="match status" value="1"/>
</dbReference>
<gene>
    <name evidence="2" type="ORF">RHIZ70_3198</name>
</gene>
<name>A0A376AII6_9HYPH</name>
<dbReference type="InterPro" id="IPR035437">
    <property type="entry name" value="SNase_OB-fold_sf"/>
</dbReference>